<dbReference type="EMBL" id="FPHL01000025">
    <property type="protein sequence ID" value="SFV61358.1"/>
    <property type="molecule type" value="Genomic_DNA"/>
</dbReference>
<dbReference type="AlphaFoldDB" id="A0A1W1C669"/>
<protein>
    <submittedName>
        <fullName evidence="1">Uncharacterized protein</fullName>
    </submittedName>
</protein>
<reference evidence="1" key="1">
    <citation type="submission" date="2016-10" db="EMBL/GenBank/DDBJ databases">
        <authorList>
            <person name="de Groot N.N."/>
        </authorList>
    </citation>
    <scope>NUCLEOTIDE SEQUENCE</scope>
</reference>
<name>A0A1W1C669_9ZZZZ</name>
<evidence type="ECO:0000313" key="1">
    <source>
        <dbReference type="EMBL" id="SFV61358.1"/>
    </source>
</evidence>
<accession>A0A1W1C669</accession>
<gene>
    <name evidence="1" type="ORF">MNB_SV-10-636</name>
</gene>
<proteinExistence type="predicted"/>
<sequence>MPDAIIGANQQYNNDPTANGDNYTLSMGLSMHFDGGMTHNMERQKVNALRIKSQKKALEIERKAQYIGWKSQYQTAKRLFASLSKTLKNANVTLKNMRTPCHT</sequence>
<organism evidence="1">
    <name type="scientific">hydrothermal vent metagenome</name>
    <dbReference type="NCBI Taxonomy" id="652676"/>
    <lineage>
        <taxon>unclassified sequences</taxon>
        <taxon>metagenomes</taxon>
        <taxon>ecological metagenomes</taxon>
    </lineage>
</organism>
<dbReference type="GO" id="GO:0015562">
    <property type="term" value="F:efflux transmembrane transporter activity"/>
    <property type="evidence" value="ECO:0007669"/>
    <property type="project" value="InterPro"/>
</dbReference>